<dbReference type="InterPro" id="IPR010158">
    <property type="entry name" value="Amidase_Cbmase"/>
</dbReference>
<feature type="binding site" evidence="3">
    <location>
        <position position="206"/>
    </location>
    <ligand>
        <name>Zn(2+)</name>
        <dbReference type="ChEBI" id="CHEBI:29105"/>
        <label>1</label>
    </ligand>
</feature>
<dbReference type="SUPFAM" id="SSF53187">
    <property type="entry name" value="Zn-dependent exopeptidases"/>
    <property type="match status" value="1"/>
</dbReference>
<feature type="domain" description="Peptidase M20 dimerisation" evidence="4">
    <location>
        <begin position="227"/>
        <end position="329"/>
    </location>
</feature>
<evidence type="ECO:0000256" key="2">
    <source>
        <dbReference type="ARBA" id="ARBA00022801"/>
    </source>
</evidence>
<dbReference type="NCBIfam" id="TIGR01879">
    <property type="entry name" value="hydantase"/>
    <property type="match status" value="1"/>
</dbReference>
<gene>
    <name evidence="5" type="ORF">FHS75_003132</name>
</gene>
<dbReference type="GO" id="GO:0050538">
    <property type="term" value="F:N-carbamoyl-L-amino-acid hydrolase activity"/>
    <property type="evidence" value="ECO:0007669"/>
    <property type="project" value="UniProtKB-EC"/>
</dbReference>
<organism evidence="5 6">
    <name type="scientific">Novosphingobium marinum</name>
    <dbReference type="NCBI Taxonomy" id="1514948"/>
    <lineage>
        <taxon>Bacteria</taxon>
        <taxon>Pseudomonadati</taxon>
        <taxon>Pseudomonadota</taxon>
        <taxon>Alphaproteobacteria</taxon>
        <taxon>Sphingomonadales</taxon>
        <taxon>Sphingomonadaceae</taxon>
        <taxon>Novosphingobium</taxon>
    </lineage>
</organism>
<evidence type="ECO:0000313" key="5">
    <source>
        <dbReference type="EMBL" id="NYH96781.1"/>
    </source>
</evidence>
<comment type="caution">
    <text evidence="5">The sequence shown here is derived from an EMBL/GenBank/DDBJ whole genome shotgun (WGS) entry which is preliminary data.</text>
</comment>
<dbReference type="Gene3D" id="3.30.70.360">
    <property type="match status" value="1"/>
</dbReference>
<feature type="binding site" evidence="3">
    <location>
        <position position="399"/>
    </location>
    <ligand>
        <name>Zn(2+)</name>
        <dbReference type="ChEBI" id="CHEBI:29105"/>
        <label>2</label>
    </ligand>
</feature>
<dbReference type="EC" id="3.5.1.87" evidence="5"/>
<evidence type="ECO:0000259" key="4">
    <source>
        <dbReference type="Pfam" id="PF07687"/>
    </source>
</evidence>
<evidence type="ECO:0000256" key="3">
    <source>
        <dbReference type="PIRSR" id="PIRSR001235-1"/>
    </source>
</evidence>
<name>A0A7Y9Y1A2_9SPHN</name>
<dbReference type="InterPro" id="IPR011650">
    <property type="entry name" value="Peptidase_M20_dimer"/>
</dbReference>
<dbReference type="NCBIfam" id="NF006771">
    <property type="entry name" value="PRK09290.1-5"/>
    <property type="match status" value="1"/>
</dbReference>
<evidence type="ECO:0000256" key="1">
    <source>
        <dbReference type="ARBA" id="ARBA00006153"/>
    </source>
</evidence>
<dbReference type="GO" id="GO:0046872">
    <property type="term" value="F:metal ion binding"/>
    <property type="evidence" value="ECO:0007669"/>
    <property type="project" value="UniProtKB-KW"/>
</dbReference>
<dbReference type="GO" id="GO:0016813">
    <property type="term" value="F:hydrolase activity, acting on carbon-nitrogen (but not peptide) bonds, in linear amidines"/>
    <property type="evidence" value="ECO:0007669"/>
    <property type="project" value="InterPro"/>
</dbReference>
<dbReference type="Gene3D" id="3.40.630.10">
    <property type="entry name" value="Zn peptidases"/>
    <property type="match status" value="1"/>
</dbReference>
<dbReference type="Pfam" id="PF01546">
    <property type="entry name" value="Peptidase_M20"/>
    <property type="match status" value="1"/>
</dbReference>
<feature type="binding site" evidence="3">
    <location>
        <position position="108"/>
    </location>
    <ligand>
        <name>Zn(2+)</name>
        <dbReference type="ChEBI" id="CHEBI:29105"/>
        <label>1</label>
    </ligand>
</feature>
<dbReference type="EMBL" id="JACBZF010000007">
    <property type="protein sequence ID" value="NYH96781.1"/>
    <property type="molecule type" value="Genomic_DNA"/>
</dbReference>
<dbReference type="SUPFAM" id="SSF55031">
    <property type="entry name" value="Bacterial exopeptidase dimerisation domain"/>
    <property type="match status" value="1"/>
</dbReference>
<keyword evidence="3" id="KW-0862">Zinc</keyword>
<feature type="binding site" evidence="3">
    <location>
        <position position="97"/>
    </location>
    <ligand>
        <name>Zn(2+)</name>
        <dbReference type="ChEBI" id="CHEBI:29105"/>
        <label>1</label>
    </ligand>
</feature>
<accession>A0A7Y9Y1A2</accession>
<sequence length="440" mass="48713">MAGWRKAPLKTCRKGEPALRIDIDRIESDLAEIAKFGFNEEDRGIYRQGFTEADMAARAWMRDRFEELGMEHQLDGAGNVIGRYGPSDRPSVIIASHLDSVPAAGIFDGVLGVVAGLECVRAMKEAGHEPYYPIDVIGTSEEEGRFGGMLGAQALSGQLTREWLDSASDESGYSLKDAMRAAGLDPYDALHAYRRPESIRAFIEMHVEQGPVLDMERTTIGIVEGISGVFKWNVRLKGKADHAGTAPMNMRSDALMGMVDFAHEIQRIIDEEGTDKSRITIGHVALKPGFPHTVPGEADFTIVGRDLDEEIMRGLANACRRVLSSIARKHKLKFEYDEMSWLTPAICDRGIVDLIERKTKELGYSYKLMPSGAGHDVQFFCDYVKAGMFFVPSVKGVSHAPDEWTHWSDCEMGAQLLLECVAELSSKDAEVAATERELQH</sequence>
<dbReference type="PANTHER" id="PTHR32494:SF5">
    <property type="entry name" value="ALLANTOATE AMIDOHYDROLASE"/>
    <property type="match status" value="1"/>
</dbReference>
<comment type="similarity">
    <text evidence="1">Belongs to the peptidase M20 family.</text>
</comment>
<evidence type="ECO:0000313" key="6">
    <source>
        <dbReference type="Proteomes" id="UP000522081"/>
    </source>
</evidence>
<dbReference type="InterPro" id="IPR002933">
    <property type="entry name" value="Peptidase_M20"/>
</dbReference>
<comment type="cofactor">
    <cofactor evidence="3">
        <name>Zn(2+)</name>
        <dbReference type="ChEBI" id="CHEBI:29105"/>
    </cofactor>
    <text evidence="3">Binds 2 Zn(2+) ions per subunit.</text>
</comment>
<keyword evidence="6" id="KW-1185">Reference proteome</keyword>
<dbReference type="InterPro" id="IPR036264">
    <property type="entry name" value="Bact_exopeptidase_dim_dom"/>
</dbReference>
<keyword evidence="2 5" id="KW-0378">Hydrolase</keyword>
<dbReference type="PANTHER" id="PTHR32494">
    <property type="entry name" value="ALLANTOATE DEIMINASE-RELATED"/>
    <property type="match status" value="1"/>
</dbReference>
<feature type="binding site" evidence="3">
    <location>
        <position position="143"/>
    </location>
    <ligand>
        <name>Zn(2+)</name>
        <dbReference type="ChEBI" id="CHEBI:29105"/>
        <label>2</label>
    </ligand>
</feature>
<feature type="binding site" evidence="3">
    <location>
        <position position="108"/>
    </location>
    <ligand>
        <name>Zn(2+)</name>
        <dbReference type="ChEBI" id="CHEBI:29105"/>
        <label>2</label>
    </ligand>
</feature>
<keyword evidence="3" id="KW-0479">Metal-binding</keyword>
<proteinExistence type="inferred from homology"/>
<dbReference type="AlphaFoldDB" id="A0A7Y9Y1A2"/>
<dbReference type="RefSeq" id="WP_179408590.1">
    <property type="nucleotide sequence ID" value="NZ_BMGF01000008.1"/>
</dbReference>
<dbReference type="CDD" id="cd03884">
    <property type="entry name" value="M20_bAS"/>
    <property type="match status" value="1"/>
</dbReference>
<dbReference type="PIRSF" id="PIRSF001235">
    <property type="entry name" value="Amidase_carbamoylase"/>
    <property type="match status" value="1"/>
</dbReference>
<dbReference type="Pfam" id="PF07687">
    <property type="entry name" value="M20_dimer"/>
    <property type="match status" value="1"/>
</dbReference>
<dbReference type="Proteomes" id="UP000522081">
    <property type="component" value="Unassembled WGS sequence"/>
</dbReference>
<reference evidence="5 6" key="1">
    <citation type="submission" date="2020-07" db="EMBL/GenBank/DDBJ databases">
        <title>Genomic Encyclopedia of Type Strains, Phase IV (KMG-IV): sequencing the most valuable type-strain genomes for metagenomic binning, comparative biology and taxonomic classification.</title>
        <authorList>
            <person name="Goeker M."/>
        </authorList>
    </citation>
    <scope>NUCLEOTIDE SEQUENCE [LARGE SCALE GENOMIC DNA]</scope>
    <source>
        <strain evidence="5 6">DSM 29043</strain>
    </source>
</reference>
<protein>
    <submittedName>
        <fullName evidence="5">N-carbamoyl-L-amino-acid hydrolase</fullName>
        <ecNumber evidence="5">3.5.1.87</ecNumber>
    </submittedName>
</protein>